<gene>
    <name evidence="2" type="ORF">LKD71_14550</name>
</gene>
<dbReference type="AlphaFoldDB" id="A0AAE3DUW8"/>
<protein>
    <submittedName>
        <fullName evidence="2">Uncharacterized protein</fullName>
    </submittedName>
</protein>
<keyword evidence="1" id="KW-0472">Membrane</keyword>
<reference evidence="2 3" key="1">
    <citation type="submission" date="2021-10" db="EMBL/GenBank/DDBJ databases">
        <title>Anaerobic single-cell dispensing facilitates the cultivation of human gut bacteria.</title>
        <authorList>
            <person name="Afrizal A."/>
        </authorList>
    </citation>
    <scope>NUCLEOTIDE SEQUENCE [LARGE SCALE GENOMIC DNA]</scope>
    <source>
        <strain evidence="2 3">CLA-AA-H277</strain>
    </source>
</reference>
<evidence type="ECO:0000313" key="3">
    <source>
        <dbReference type="Proteomes" id="UP001197875"/>
    </source>
</evidence>
<name>A0AAE3DUW8_9FIRM</name>
<feature type="transmembrane region" description="Helical" evidence="1">
    <location>
        <begin position="117"/>
        <end position="139"/>
    </location>
</feature>
<sequence>MKRDIEHEEWLMKNIKEEIKSYGLLFAVLRGIWGILKSLWKVLIYNQKNHMEEIEESKKKKDPKWELFKEWKDAWLSGKEDREKAEDEIFFQLFTYDYEYSYTKEKHNKRKNFRIKFLCMLPFATTTVIFLVSIIAYNVSVFIKAGDFVSFVENMDWSFSIYSTAFYGAALIITYLIIKWLDVKKYQETWVRHSKHKYAVEMEMFRYINGMGNYCYENRKKYFVDNIMKIWDANRTKFAENMEKESDMKDMLNGIKTVCKKLKDDEESSD</sequence>
<keyword evidence="1" id="KW-0812">Transmembrane</keyword>
<comment type="caution">
    <text evidence="2">The sequence shown here is derived from an EMBL/GenBank/DDBJ whole genome shotgun (WGS) entry which is preliminary data.</text>
</comment>
<organism evidence="2 3">
    <name type="scientific">Fusicatenibacter faecihominis</name>
    <dbReference type="NCBI Taxonomy" id="2881276"/>
    <lineage>
        <taxon>Bacteria</taxon>
        <taxon>Bacillati</taxon>
        <taxon>Bacillota</taxon>
        <taxon>Clostridia</taxon>
        <taxon>Lachnospirales</taxon>
        <taxon>Lachnospiraceae</taxon>
        <taxon>Fusicatenibacter</taxon>
    </lineage>
</organism>
<dbReference type="EMBL" id="JAJEPR010000034">
    <property type="protein sequence ID" value="MCC2190999.1"/>
    <property type="molecule type" value="Genomic_DNA"/>
</dbReference>
<accession>A0AAE3DUW8</accession>
<feature type="transmembrane region" description="Helical" evidence="1">
    <location>
        <begin position="159"/>
        <end position="178"/>
    </location>
</feature>
<keyword evidence="3" id="KW-1185">Reference proteome</keyword>
<proteinExistence type="predicted"/>
<evidence type="ECO:0000313" key="2">
    <source>
        <dbReference type="EMBL" id="MCC2190999.1"/>
    </source>
</evidence>
<evidence type="ECO:0000256" key="1">
    <source>
        <dbReference type="SAM" id="Phobius"/>
    </source>
</evidence>
<keyword evidence="1" id="KW-1133">Transmembrane helix</keyword>
<dbReference type="RefSeq" id="WP_227616002.1">
    <property type="nucleotide sequence ID" value="NZ_JAJEPR010000034.1"/>
</dbReference>
<dbReference type="Proteomes" id="UP001197875">
    <property type="component" value="Unassembled WGS sequence"/>
</dbReference>